<organism evidence="3 4">
    <name type="scientific">Aspergillus oryzae</name>
    <name type="common">Yellow koji mold</name>
    <dbReference type="NCBI Taxonomy" id="5062"/>
    <lineage>
        <taxon>Eukaryota</taxon>
        <taxon>Fungi</taxon>
        <taxon>Dikarya</taxon>
        <taxon>Ascomycota</taxon>
        <taxon>Pezizomycotina</taxon>
        <taxon>Eurotiomycetes</taxon>
        <taxon>Eurotiomycetidae</taxon>
        <taxon>Eurotiales</taxon>
        <taxon>Aspergillaceae</taxon>
        <taxon>Aspergillus</taxon>
        <taxon>Aspergillus subgen. Circumdati</taxon>
    </lineage>
</organism>
<comment type="caution">
    <text evidence="3">The sequence shown here is derived from an EMBL/GenBank/DDBJ whole genome shotgun (WGS) entry which is preliminary data.</text>
</comment>
<feature type="compositionally biased region" description="Basic and acidic residues" evidence="1">
    <location>
        <begin position="203"/>
        <end position="220"/>
    </location>
</feature>
<feature type="compositionally biased region" description="Basic and acidic residues" evidence="1">
    <location>
        <begin position="227"/>
        <end position="236"/>
    </location>
</feature>
<dbReference type="InterPro" id="IPR011993">
    <property type="entry name" value="PH-like_dom_sf"/>
</dbReference>
<feature type="compositionally biased region" description="Polar residues" evidence="1">
    <location>
        <begin position="533"/>
        <end position="544"/>
    </location>
</feature>
<sequence>MTAMAMEKPENIVAAGQGPAPMKFSRYRSVRKAASQKPHPMHPPPVSTLPSLPSASRPGLQDGAAAVDGTNPAIKRSMSRYRRQRAATESSPNAPPLPVPGDRVLAHRAKPHVDVNGAAVQKTSRGSPDDAKPVDASYNAVSARAENRRRAFNVEETTVNPFLTDSEEDEDVRQKHRQDAMNRLTGEDRKPSVPAPHRRHTTRERDVKRPAERPPRRDVEGPTSRRASHDSKRLSNKEMPMPARSIDTANKEVTAIDTSVGNRFPGIDAPVSAVNAGERRVVVQYRKTSLNLRVTPSTTAQDLLFLAADCLAGQIDPPKFIMMESFGELGLERPLRTYECVREVMNSWAHDQENSLIIVPAASLDALSLLDSRHAPSEQPTDVTLHMYYSQRPRKWDKRYITLRADGQVTLSKKEHGQDSVNVCHLSDFDIYSPTSRYLSNNVKPPKKICQAIKSQQKSSMFLTTENFVHFFSTNDKAVSDTWYRAVQSWRSWYLVTKLGAGSPADQADVPADAGDALPSHKKPFKPLLNLDSPLNSGAENSDSATDRPKASKTKELFSRKKSTREHVPPPSSFPKMLSDESDLSAAQSSDESPFASGGLLGRTYTQRQRAMKEREEKEKKATEEPFTNGLVGAVDTRRQFAGPGSRANSRPNSRSNTMTSTHAPDPSGMVKRSQSVKNKPLVDLTPVYQEPPQHTRKGRGFTVEAGKPLVDAATGPEVPGGIVIPSATTWRRPEVPSPTADARTRKRSNTNRSASSQQRHQYSRTAPTSPTTPVDPLPSREEPFIPNSLLARSAPGAAVPGQPKGHGVATGDRNASKPMLDMSPENPFAEGSLLRDL</sequence>
<evidence type="ECO:0000313" key="3">
    <source>
        <dbReference type="EMBL" id="OOO11943.1"/>
    </source>
</evidence>
<dbReference type="VEuPathDB" id="FungiDB:AO090102000288"/>
<dbReference type="OMA" id="QTWRSWY"/>
<gene>
    <name evidence="2" type="ORF">Aory04_000998900</name>
    <name evidence="3" type="ORF">OAory_01084130</name>
</gene>
<dbReference type="EMBL" id="BSYA01000146">
    <property type="protein sequence ID" value="GMG34659.1"/>
    <property type="molecule type" value="Genomic_DNA"/>
</dbReference>
<dbReference type="Gene3D" id="3.10.20.90">
    <property type="entry name" value="Phosphatidylinositol 3-kinase Catalytic Subunit, Chain A, domain 1"/>
    <property type="match status" value="1"/>
</dbReference>
<dbReference type="Gene3D" id="2.30.29.30">
    <property type="entry name" value="Pleckstrin-homology domain (PH domain)/Phosphotyrosine-binding domain (PTB)"/>
    <property type="match status" value="1"/>
</dbReference>
<feature type="compositionally biased region" description="Basic and acidic residues" evidence="1">
    <location>
        <begin position="611"/>
        <end position="624"/>
    </location>
</feature>
<name>A0A1S9DS69_ASPOZ</name>
<feature type="compositionally biased region" description="Low complexity" evidence="1">
    <location>
        <begin position="646"/>
        <end position="657"/>
    </location>
</feature>
<dbReference type="Proteomes" id="UP000190312">
    <property type="component" value="Unassembled WGS sequence"/>
</dbReference>
<dbReference type="OrthoDB" id="6235964at2759"/>
<dbReference type="EMBL" id="MKZY01000003">
    <property type="protein sequence ID" value="OOO11943.1"/>
    <property type="molecule type" value="Genomic_DNA"/>
</dbReference>
<feature type="region of interest" description="Disordered" evidence="1">
    <location>
        <begin position="1"/>
        <end position="20"/>
    </location>
</feature>
<dbReference type="Proteomes" id="UP001165205">
    <property type="component" value="Unassembled WGS sequence"/>
</dbReference>
<evidence type="ECO:0000313" key="4">
    <source>
        <dbReference type="Proteomes" id="UP000190312"/>
    </source>
</evidence>
<dbReference type="eggNOG" id="ENOG502S3MD">
    <property type="taxonomic scope" value="Eukaryota"/>
</dbReference>
<evidence type="ECO:0000313" key="2">
    <source>
        <dbReference type="EMBL" id="GMG34659.1"/>
    </source>
</evidence>
<proteinExistence type="predicted"/>
<dbReference type="AlphaFoldDB" id="A0A1S9DS69"/>
<dbReference type="PANTHER" id="PTHR38700">
    <property type="entry name" value="YALI0E22418P"/>
    <property type="match status" value="1"/>
</dbReference>
<dbReference type="PANTHER" id="PTHR38700:SF1">
    <property type="entry name" value="PH DOMAIN-CONTAINING PROTEIN"/>
    <property type="match status" value="1"/>
</dbReference>
<feature type="compositionally biased region" description="Basic and acidic residues" evidence="1">
    <location>
        <begin position="545"/>
        <end position="559"/>
    </location>
</feature>
<feature type="region of interest" description="Disordered" evidence="1">
    <location>
        <begin position="504"/>
        <end position="838"/>
    </location>
</feature>
<feature type="compositionally biased region" description="Basic and acidic residues" evidence="1">
    <location>
        <begin position="177"/>
        <end position="191"/>
    </location>
</feature>
<reference evidence="3 4" key="1">
    <citation type="submission" date="2016-10" db="EMBL/GenBank/DDBJ databases">
        <title>Genome sequencing of Aspergillus oryzae BCC7051.</title>
        <authorList>
            <person name="Thammarongtham C."/>
            <person name="Vorapreeda T."/>
            <person name="Nookaew I."/>
            <person name="Srisuk T."/>
            <person name="Land M."/>
            <person name="Jeennor S."/>
            <person name="Laoteng K."/>
        </authorList>
    </citation>
    <scope>NUCLEOTIDE SEQUENCE [LARGE SCALE GENOMIC DNA]</scope>
    <source>
        <strain evidence="3 4">BCC7051</strain>
    </source>
</reference>
<accession>A0A1S9DS69</accession>
<evidence type="ECO:0000256" key="1">
    <source>
        <dbReference type="SAM" id="MobiDB-lite"/>
    </source>
</evidence>
<reference evidence="2" key="2">
    <citation type="submission" date="2023-04" db="EMBL/GenBank/DDBJ databases">
        <title>Aspergillus oryzae NBRC 4228.</title>
        <authorList>
            <person name="Ichikawa N."/>
            <person name="Sato H."/>
            <person name="Tonouchi N."/>
        </authorList>
    </citation>
    <scope>NUCLEOTIDE SEQUENCE</scope>
    <source>
        <strain evidence="2">NBRC 4228</strain>
    </source>
</reference>
<feature type="compositionally biased region" description="Polar residues" evidence="1">
    <location>
        <begin position="751"/>
        <end position="773"/>
    </location>
</feature>
<dbReference type="SUPFAM" id="SSF50729">
    <property type="entry name" value="PH domain-like"/>
    <property type="match status" value="1"/>
</dbReference>
<protein>
    <submittedName>
        <fullName evidence="2">Unnamed protein product</fullName>
    </submittedName>
</protein>
<dbReference type="InterPro" id="IPR029071">
    <property type="entry name" value="Ubiquitin-like_domsf"/>
</dbReference>
<dbReference type="SUPFAM" id="SSF54236">
    <property type="entry name" value="Ubiquitin-like"/>
    <property type="match status" value="1"/>
</dbReference>
<feature type="region of interest" description="Disordered" evidence="1">
    <location>
        <begin position="25"/>
        <end position="241"/>
    </location>
</feature>